<comment type="caution">
    <text evidence="6">The sequence shown here is derived from an EMBL/GenBank/DDBJ whole genome shotgun (WGS) entry which is preliminary data.</text>
</comment>
<keyword evidence="7" id="KW-1185">Reference proteome</keyword>
<keyword evidence="4" id="KW-0472">Membrane</keyword>
<dbReference type="PANTHER" id="PTHR38776">
    <property type="entry name" value="MLTA-INTERACTING PROTEIN-RELATED"/>
    <property type="match status" value="1"/>
</dbReference>
<evidence type="ECO:0000256" key="5">
    <source>
        <dbReference type="ARBA" id="ARBA00023237"/>
    </source>
</evidence>
<keyword evidence="3" id="KW-0732">Signal</keyword>
<keyword evidence="5" id="KW-0998">Cell outer membrane</keyword>
<proteinExistence type="inferred from homology"/>
<dbReference type="PANTHER" id="PTHR38776:SF1">
    <property type="entry name" value="MLTA-INTERACTING PROTEIN-RELATED"/>
    <property type="match status" value="1"/>
</dbReference>
<gene>
    <name evidence="6" type="ORF">J6595_09360</name>
</gene>
<comment type="subcellular location">
    <subcellularLocation>
        <location evidence="1">Cell outer membrane</location>
    </subcellularLocation>
</comment>
<evidence type="ECO:0000313" key="7">
    <source>
        <dbReference type="Proteomes" id="UP000678276"/>
    </source>
</evidence>
<dbReference type="Proteomes" id="UP000678276">
    <property type="component" value="Unassembled WGS sequence"/>
</dbReference>
<comment type="similarity">
    <text evidence="2">Belongs to the MipA/OmpV family.</text>
</comment>
<evidence type="ECO:0000256" key="1">
    <source>
        <dbReference type="ARBA" id="ARBA00004442"/>
    </source>
</evidence>
<reference evidence="6 7" key="1">
    <citation type="submission" date="2021-04" db="EMBL/GenBank/DDBJ databases">
        <title>Whole genome sequence of Jiella sp. KSK16Y-1.</title>
        <authorList>
            <person name="Tuo L."/>
        </authorList>
    </citation>
    <scope>NUCLEOTIDE SEQUENCE [LARGE SCALE GENOMIC DNA]</scope>
    <source>
        <strain evidence="6 7">KSK16Y-1</strain>
    </source>
</reference>
<sequence length="287" mass="30279">MSSSLLRSSFRYMVGFGSLIGMAVPAIKQTHAADFAIAEPAPSPVYQAPDPSRFGLIGQKLHEWNVIVGAGAMIEAKYEGSDEFEVSPVPYISATFGDWLSVDPGGIEAKVYETGPFVFSAKLGYETGRKEGDADELDGLGDVDFGVTLGGKAAAKFGPAEFFGSVEKTIGGSDGLLAVAGIELTQAFTSSLLLGVKASATFADDNHMEAYFGIDAGQSRRSGYREFEAESGFKRVDFSATATMAVTENWFARGEGGVGILVGDAADSPIVKDEVQPFGLVVVGYRF</sequence>
<organism evidence="6 7">
    <name type="scientific">Jiella mangrovi</name>
    <dbReference type="NCBI Taxonomy" id="2821407"/>
    <lineage>
        <taxon>Bacteria</taxon>
        <taxon>Pseudomonadati</taxon>
        <taxon>Pseudomonadota</taxon>
        <taxon>Alphaproteobacteria</taxon>
        <taxon>Hyphomicrobiales</taxon>
        <taxon>Aurantimonadaceae</taxon>
        <taxon>Jiella</taxon>
    </lineage>
</organism>
<name>A0ABS4BHY5_9HYPH</name>
<evidence type="ECO:0000256" key="3">
    <source>
        <dbReference type="ARBA" id="ARBA00022729"/>
    </source>
</evidence>
<evidence type="ECO:0000256" key="2">
    <source>
        <dbReference type="ARBA" id="ARBA00005722"/>
    </source>
</evidence>
<evidence type="ECO:0000313" key="6">
    <source>
        <dbReference type="EMBL" id="MBP0615786.1"/>
    </source>
</evidence>
<dbReference type="InterPro" id="IPR010583">
    <property type="entry name" value="MipA"/>
</dbReference>
<accession>A0ABS4BHY5</accession>
<dbReference type="Pfam" id="PF06629">
    <property type="entry name" value="MipA"/>
    <property type="match status" value="1"/>
</dbReference>
<protein>
    <submittedName>
        <fullName evidence="6">MipA/OmpV family protein</fullName>
    </submittedName>
</protein>
<dbReference type="EMBL" id="JAGJCF010000005">
    <property type="protein sequence ID" value="MBP0615786.1"/>
    <property type="molecule type" value="Genomic_DNA"/>
</dbReference>
<evidence type="ECO:0000256" key="4">
    <source>
        <dbReference type="ARBA" id="ARBA00023136"/>
    </source>
</evidence>